<evidence type="ECO:0000256" key="4">
    <source>
        <dbReference type="ARBA" id="ARBA00022741"/>
    </source>
</evidence>
<dbReference type="PANTHER" id="PTHR43381:SF5">
    <property type="entry name" value="TR-TYPE G DOMAIN-CONTAINING PROTEIN"/>
    <property type="match status" value="1"/>
</dbReference>
<gene>
    <name evidence="9" type="ORF">METZ01_LOCUS212378</name>
</gene>
<feature type="non-terminal residue" evidence="9">
    <location>
        <position position="1"/>
    </location>
</feature>
<evidence type="ECO:0000256" key="2">
    <source>
        <dbReference type="ARBA" id="ARBA00007733"/>
    </source>
</evidence>
<feature type="domain" description="Translation initiation factor IF- 2" evidence="8">
    <location>
        <begin position="5"/>
        <end position="119"/>
    </location>
</feature>
<evidence type="ECO:0000256" key="6">
    <source>
        <dbReference type="ARBA" id="ARBA00023134"/>
    </source>
</evidence>
<dbReference type="PANTHER" id="PTHR43381">
    <property type="entry name" value="TRANSLATION INITIATION FACTOR IF-2-RELATED"/>
    <property type="match status" value="1"/>
</dbReference>
<dbReference type="GO" id="GO:0003743">
    <property type="term" value="F:translation initiation factor activity"/>
    <property type="evidence" value="ECO:0007669"/>
    <property type="project" value="UniProtKB-KW"/>
</dbReference>
<dbReference type="Pfam" id="PF11987">
    <property type="entry name" value="IF-2"/>
    <property type="match status" value="1"/>
</dbReference>
<dbReference type="Pfam" id="PF03144">
    <property type="entry name" value="GTP_EFTU_D2"/>
    <property type="match status" value="1"/>
</dbReference>
<evidence type="ECO:0000256" key="5">
    <source>
        <dbReference type="ARBA" id="ARBA00022917"/>
    </source>
</evidence>
<organism evidence="9">
    <name type="scientific">marine metagenome</name>
    <dbReference type="NCBI Taxonomy" id="408172"/>
    <lineage>
        <taxon>unclassified sequences</taxon>
        <taxon>metagenomes</taxon>
        <taxon>ecological metagenomes</taxon>
    </lineage>
</organism>
<evidence type="ECO:0000259" key="7">
    <source>
        <dbReference type="Pfam" id="PF03144"/>
    </source>
</evidence>
<keyword evidence="3" id="KW-0396">Initiation factor</keyword>
<keyword evidence="6" id="KW-0342">GTP-binding</keyword>
<keyword evidence="4" id="KW-0547">Nucleotide-binding</keyword>
<evidence type="ECO:0000259" key="8">
    <source>
        <dbReference type="Pfam" id="PF11987"/>
    </source>
</evidence>
<comment type="subcellular location">
    <subcellularLocation>
        <location evidence="1">Cytoplasm</location>
    </subcellularLocation>
</comment>
<dbReference type="InterPro" id="IPR036925">
    <property type="entry name" value="TIF_IF2_dom3_sf"/>
</dbReference>
<dbReference type="InterPro" id="IPR004161">
    <property type="entry name" value="EFTu-like_2"/>
</dbReference>
<dbReference type="GO" id="GO:0003924">
    <property type="term" value="F:GTPase activity"/>
    <property type="evidence" value="ECO:0007669"/>
    <property type="project" value="InterPro"/>
</dbReference>
<dbReference type="FunFam" id="2.40.30.10:FF:000008">
    <property type="entry name" value="Translation initiation factor IF-2"/>
    <property type="match status" value="1"/>
</dbReference>
<accession>A0A382FB44</accession>
<keyword evidence="5" id="KW-0648">Protein biosynthesis</keyword>
<dbReference type="FunFam" id="3.40.50.10050:FF:000001">
    <property type="entry name" value="Translation initiation factor IF-2"/>
    <property type="match status" value="1"/>
</dbReference>
<sequence length="233" mass="24795">VIRDQQAASARRGTLEQMFSEIAEGEADEGPLVVKADAHGSLEAILASLAGLGTDEVKARILLSGVGGINESDIALAAASKALAVGFNVRADAPARALARRDGVDIQYYTVIYELLSDMGGLMSGLLAPTVVENTLGYVRVKEVFAISKVGKIAGCEVTEGIARSGAKIRLVRDNVVIHEGQMSTLKRHKDDAREVKEGLECGIGIEKYQDIKEGDVLELFEAKEVARSITDT</sequence>
<dbReference type="SUPFAM" id="SSF50447">
    <property type="entry name" value="Translation proteins"/>
    <property type="match status" value="1"/>
</dbReference>
<feature type="domain" description="Translation elongation factor EFTu-like" evidence="7">
    <location>
        <begin position="151"/>
        <end position="218"/>
    </location>
</feature>
<protein>
    <submittedName>
        <fullName evidence="9">Uncharacterized protein</fullName>
    </submittedName>
</protein>
<proteinExistence type="inferred from homology"/>
<dbReference type="Gene3D" id="3.40.50.10050">
    <property type="entry name" value="Translation initiation factor IF- 2, domain 3"/>
    <property type="match status" value="1"/>
</dbReference>
<name>A0A382FB44_9ZZZZ</name>
<reference evidence="9" key="1">
    <citation type="submission" date="2018-05" db="EMBL/GenBank/DDBJ databases">
        <authorList>
            <person name="Lanie J.A."/>
            <person name="Ng W.-L."/>
            <person name="Kazmierczak K.M."/>
            <person name="Andrzejewski T.M."/>
            <person name="Davidsen T.M."/>
            <person name="Wayne K.J."/>
            <person name="Tettelin H."/>
            <person name="Glass J.I."/>
            <person name="Rusch D."/>
            <person name="Podicherti R."/>
            <person name="Tsui H.-C.T."/>
            <person name="Winkler M.E."/>
        </authorList>
    </citation>
    <scope>NUCLEOTIDE SEQUENCE</scope>
</reference>
<evidence type="ECO:0000256" key="1">
    <source>
        <dbReference type="ARBA" id="ARBA00004496"/>
    </source>
</evidence>
<dbReference type="AlphaFoldDB" id="A0A382FB44"/>
<dbReference type="SUPFAM" id="SSF52156">
    <property type="entry name" value="Initiation factor IF2/eIF5b, domain 3"/>
    <property type="match status" value="1"/>
</dbReference>
<dbReference type="CDD" id="cd03692">
    <property type="entry name" value="mtIF2_IVc"/>
    <property type="match status" value="1"/>
</dbReference>
<comment type="similarity">
    <text evidence="2">Belongs to the TRAFAC class translation factor GTPase superfamily. Classic translation factor GTPase family. IF-2 subfamily.</text>
</comment>
<dbReference type="InterPro" id="IPR023115">
    <property type="entry name" value="TIF_IF2_dom3"/>
</dbReference>
<evidence type="ECO:0000256" key="3">
    <source>
        <dbReference type="ARBA" id="ARBA00022540"/>
    </source>
</evidence>
<dbReference type="PROSITE" id="PS01176">
    <property type="entry name" value="IF2"/>
    <property type="match status" value="1"/>
</dbReference>
<dbReference type="InterPro" id="IPR000178">
    <property type="entry name" value="TF_IF2_bacterial-like"/>
</dbReference>
<dbReference type="GO" id="GO:0005525">
    <property type="term" value="F:GTP binding"/>
    <property type="evidence" value="ECO:0007669"/>
    <property type="project" value="UniProtKB-KW"/>
</dbReference>
<dbReference type="InterPro" id="IPR015760">
    <property type="entry name" value="TIF_IF2"/>
</dbReference>
<evidence type="ECO:0000313" key="9">
    <source>
        <dbReference type="EMBL" id="SVB59524.1"/>
    </source>
</evidence>
<dbReference type="InterPro" id="IPR009000">
    <property type="entry name" value="Transl_B-barrel_sf"/>
</dbReference>
<dbReference type="GO" id="GO:0005829">
    <property type="term" value="C:cytosol"/>
    <property type="evidence" value="ECO:0007669"/>
    <property type="project" value="TreeGrafter"/>
</dbReference>
<dbReference type="EMBL" id="UINC01048685">
    <property type="protein sequence ID" value="SVB59524.1"/>
    <property type="molecule type" value="Genomic_DNA"/>
</dbReference>
<dbReference type="Gene3D" id="2.40.30.10">
    <property type="entry name" value="Translation factors"/>
    <property type="match status" value="1"/>
</dbReference>